<sequence>MYETSFISSGLFCLDGILLVHDCCDVEAFAVRVYCCIYKVAKSTCIVINYYEVSMNNISSLAFAAVMLLYIDGTGVSSGSGLNPMSSGNVFPVQCDLLGL</sequence>
<keyword evidence="2" id="KW-1185">Reference proteome</keyword>
<gene>
    <name evidence="1" type="ORF">VNO77_18671</name>
</gene>
<evidence type="ECO:0000313" key="2">
    <source>
        <dbReference type="Proteomes" id="UP001367508"/>
    </source>
</evidence>
<name>A0AAN9QNX0_CANGL</name>
<protein>
    <submittedName>
        <fullName evidence="1">Uncharacterized protein</fullName>
    </submittedName>
</protein>
<reference evidence="1 2" key="1">
    <citation type="submission" date="2024-01" db="EMBL/GenBank/DDBJ databases">
        <title>The genomes of 5 underutilized Papilionoideae crops provide insights into root nodulation and disease resistanc.</title>
        <authorList>
            <person name="Jiang F."/>
        </authorList>
    </citation>
    <scope>NUCLEOTIDE SEQUENCE [LARGE SCALE GENOMIC DNA]</scope>
    <source>
        <strain evidence="1">LVBAO_FW01</strain>
        <tissue evidence="1">Leaves</tissue>
    </source>
</reference>
<dbReference type="Proteomes" id="UP001367508">
    <property type="component" value="Unassembled WGS sequence"/>
</dbReference>
<comment type="caution">
    <text evidence="1">The sequence shown here is derived from an EMBL/GenBank/DDBJ whole genome shotgun (WGS) entry which is preliminary data.</text>
</comment>
<organism evidence="1 2">
    <name type="scientific">Canavalia gladiata</name>
    <name type="common">Sword bean</name>
    <name type="synonym">Dolichos gladiatus</name>
    <dbReference type="NCBI Taxonomy" id="3824"/>
    <lineage>
        <taxon>Eukaryota</taxon>
        <taxon>Viridiplantae</taxon>
        <taxon>Streptophyta</taxon>
        <taxon>Embryophyta</taxon>
        <taxon>Tracheophyta</taxon>
        <taxon>Spermatophyta</taxon>
        <taxon>Magnoliopsida</taxon>
        <taxon>eudicotyledons</taxon>
        <taxon>Gunneridae</taxon>
        <taxon>Pentapetalae</taxon>
        <taxon>rosids</taxon>
        <taxon>fabids</taxon>
        <taxon>Fabales</taxon>
        <taxon>Fabaceae</taxon>
        <taxon>Papilionoideae</taxon>
        <taxon>50 kb inversion clade</taxon>
        <taxon>NPAAA clade</taxon>
        <taxon>indigoferoid/millettioid clade</taxon>
        <taxon>Phaseoleae</taxon>
        <taxon>Canavalia</taxon>
    </lineage>
</organism>
<dbReference type="EMBL" id="JAYMYQ010000004">
    <property type="protein sequence ID" value="KAK7338073.1"/>
    <property type="molecule type" value="Genomic_DNA"/>
</dbReference>
<accession>A0AAN9QNX0</accession>
<evidence type="ECO:0000313" key="1">
    <source>
        <dbReference type="EMBL" id="KAK7338073.1"/>
    </source>
</evidence>
<dbReference type="AlphaFoldDB" id="A0AAN9QNX0"/>
<proteinExistence type="predicted"/>